<feature type="region of interest" description="Disordered" evidence="12">
    <location>
        <begin position="735"/>
        <end position="754"/>
    </location>
</feature>
<feature type="domain" description="Glycosyltransferase subfamily 4-like N-terminal" evidence="15">
    <location>
        <begin position="60"/>
        <end position="222"/>
    </location>
</feature>
<sequence>MLVPLLFLFLLISVPLLGLLFLFLWVALYRAPSTTRKSSLGRSAAVVVLGDIGRSPRMCNHVDSLANEGWRVAVVGYAGVAVPANLRRSSIKHHHLATPPAYIARLPRLLFAFVAPFKVLWQSAVLFLELTTQVQPPPELLLVQTPPALPTLFVVRVASLLLRSRVIIDWHNLGYTILALRMGAKSPLVALARHLERLTGRNAYAHLFVTHAMRTRLTQEWALKGKKLTLYDRPPAHFRKRDPEETHRLWTTLAPTISPSCDDFWPAHSLPRTTPFTSKSGPSVKETAREETAAAALVTQRSPEAASSPESLLRDDRPALVVSSTSWTADEDFSILLKAAGIYERRARQLVAVAEANQTSASSPTLEEPIASGDAFDRARRRLSSSSHRATGSGSGSVEYASSTSGSMREKSRKRASVSAEEAFGPTRLPNEPAEMLPKVLILVTGKGELRAQYEQEVARLESAEEWKWVRIRTVWLEAADYPVLLGSADVGVSLHASSSALDLPMKVVDMLGCDLPVCALDFPCLDELVKDRRNGLTFRTAEELARQLESLLSKHPERSWLAAELEKLPSPFEVPLPGADALASATSPNGRGSERIPSPPPSPFSPTDPATFTMMPSPVLGRGLKSWEYPRSAPNSVANAALSPVESQRQPPLIQTKRSTSTWSGNWKRHVRPLLATDPDDTFHSDSEQDSPNEASSSGRSSFEGGKRISRVLSGQGHNRTGTLTSSLFNAQSSNAAARNQAHSRNRVRAQPRGWLSTMTLGLVGSHDRNLAQHHPGVKSSTSPRNSGEIDREWTQEDDEDERTRMSQLGLRDATQAGVSDLRHRRKNAPLYSGSGGGSADPKRQDSLGLPLPEPSVSANETAASGLSRAHSIPDIQVSEHAPT</sequence>
<dbReference type="PANTHER" id="PTHR13036">
    <property type="entry name" value="BETA1,4 MANNOSYLTRANSFERASE"/>
    <property type="match status" value="1"/>
</dbReference>
<dbReference type="STRING" id="401625.A0A0P1BE73"/>
<dbReference type="AlphaFoldDB" id="A0A0P1BE73"/>
<feature type="compositionally biased region" description="Polar residues" evidence="12">
    <location>
        <begin position="691"/>
        <end position="702"/>
    </location>
</feature>
<dbReference type="EMBL" id="CCYA01000221">
    <property type="protein sequence ID" value="CEH13633.1"/>
    <property type="molecule type" value="Genomic_DNA"/>
</dbReference>
<dbReference type="OrthoDB" id="614844at2759"/>
<dbReference type="GO" id="GO:0005789">
    <property type="term" value="C:endoplasmic reticulum membrane"/>
    <property type="evidence" value="ECO:0007669"/>
    <property type="project" value="UniProtKB-SubCell"/>
</dbReference>
<feature type="region of interest" description="Disordered" evidence="12">
    <location>
        <begin position="381"/>
        <end position="431"/>
    </location>
</feature>
<keyword evidence="7 13" id="KW-0812">Transmembrane</keyword>
<comment type="pathway">
    <text evidence="2">Protein modification; protein glycosylation.</text>
</comment>
<name>A0A0P1BE73_9BASI</name>
<evidence type="ECO:0000256" key="1">
    <source>
        <dbReference type="ARBA" id="ARBA00004389"/>
    </source>
</evidence>
<feature type="transmembrane region" description="Helical" evidence="13">
    <location>
        <begin position="6"/>
        <end position="28"/>
    </location>
</feature>
<keyword evidence="5 16" id="KW-0328">Glycosyltransferase</keyword>
<comment type="subcellular location">
    <subcellularLocation>
        <location evidence="1">Endoplasmic reticulum membrane</location>
        <topology evidence="1">Single-pass membrane protein</topology>
    </subcellularLocation>
</comment>
<evidence type="ECO:0000256" key="2">
    <source>
        <dbReference type="ARBA" id="ARBA00004922"/>
    </source>
</evidence>
<evidence type="ECO:0000256" key="11">
    <source>
        <dbReference type="ARBA" id="ARBA00024899"/>
    </source>
</evidence>
<proteinExistence type="predicted"/>
<dbReference type="Gene3D" id="3.40.50.2000">
    <property type="entry name" value="Glycogen Phosphorylase B"/>
    <property type="match status" value="1"/>
</dbReference>
<keyword evidence="17" id="KW-1185">Reference proteome</keyword>
<evidence type="ECO:0000256" key="8">
    <source>
        <dbReference type="ARBA" id="ARBA00022824"/>
    </source>
</evidence>
<organism evidence="16 17">
    <name type="scientific">Ceraceosorus bombacis</name>
    <dbReference type="NCBI Taxonomy" id="401625"/>
    <lineage>
        <taxon>Eukaryota</taxon>
        <taxon>Fungi</taxon>
        <taxon>Dikarya</taxon>
        <taxon>Basidiomycota</taxon>
        <taxon>Ustilaginomycotina</taxon>
        <taxon>Exobasidiomycetes</taxon>
        <taxon>Ceraceosorales</taxon>
        <taxon>Ceraceosoraceae</taxon>
        <taxon>Ceraceosorus</taxon>
    </lineage>
</organism>
<dbReference type="Pfam" id="PF13524">
    <property type="entry name" value="Glyco_trans_1_2"/>
    <property type="match status" value="1"/>
</dbReference>
<keyword evidence="6 16" id="KW-0808">Transferase</keyword>
<feature type="region of interest" description="Disordered" evidence="12">
    <location>
        <begin position="642"/>
        <end position="706"/>
    </location>
</feature>
<evidence type="ECO:0000256" key="4">
    <source>
        <dbReference type="ARBA" id="ARBA00015841"/>
    </source>
</evidence>
<dbReference type="InterPro" id="IPR055259">
    <property type="entry name" value="YkvP/CgeB_Glyco_trans-like"/>
</dbReference>
<reference evidence="16 17" key="1">
    <citation type="submission" date="2014-09" db="EMBL/GenBank/DDBJ databases">
        <authorList>
            <person name="Magalhaes I.L.F."/>
            <person name="Oliveira U."/>
            <person name="Santos F.R."/>
            <person name="Vidigal T.H.D.A."/>
            <person name="Brescovit A.D."/>
            <person name="Santos A.J."/>
        </authorList>
    </citation>
    <scope>NUCLEOTIDE SEQUENCE [LARGE SCALE GENOMIC DNA]</scope>
</reference>
<accession>A0A0P1BE73</accession>
<dbReference type="Proteomes" id="UP000054845">
    <property type="component" value="Unassembled WGS sequence"/>
</dbReference>
<evidence type="ECO:0000256" key="3">
    <source>
        <dbReference type="ARBA" id="ARBA00012611"/>
    </source>
</evidence>
<keyword evidence="8" id="KW-0256">Endoplasmic reticulum</keyword>
<evidence type="ECO:0000313" key="17">
    <source>
        <dbReference type="Proteomes" id="UP000054845"/>
    </source>
</evidence>
<dbReference type="Pfam" id="PF13579">
    <property type="entry name" value="Glyco_trans_4_4"/>
    <property type="match status" value="1"/>
</dbReference>
<dbReference type="InterPro" id="IPR028098">
    <property type="entry name" value="Glyco_trans_4-like_N"/>
</dbReference>
<evidence type="ECO:0000256" key="5">
    <source>
        <dbReference type="ARBA" id="ARBA00022676"/>
    </source>
</evidence>
<evidence type="ECO:0000256" key="12">
    <source>
        <dbReference type="SAM" id="MobiDB-lite"/>
    </source>
</evidence>
<feature type="compositionally biased region" description="Pro residues" evidence="12">
    <location>
        <begin position="598"/>
        <end position="607"/>
    </location>
</feature>
<feature type="region of interest" description="Disordered" evidence="12">
    <location>
        <begin position="356"/>
        <end position="375"/>
    </location>
</feature>
<evidence type="ECO:0000256" key="13">
    <source>
        <dbReference type="SAM" id="Phobius"/>
    </source>
</evidence>
<dbReference type="GO" id="GO:0004578">
    <property type="term" value="F:chitobiosyldiphosphodolichol beta-mannosyltransferase activity"/>
    <property type="evidence" value="ECO:0007669"/>
    <property type="project" value="UniProtKB-EC"/>
</dbReference>
<keyword evidence="10 13" id="KW-0472">Membrane</keyword>
<keyword evidence="9 13" id="KW-1133">Transmembrane helix</keyword>
<evidence type="ECO:0000256" key="10">
    <source>
        <dbReference type="ARBA" id="ARBA00023136"/>
    </source>
</evidence>
<feature type="domain" description="Spore protein YkvP/CgeB glycosyl transferase-like" evidence="14">
    <location>
        <begin position="467"/>
        <end position="564"/>
    </location>
</feature>
<feature type="region of interest" description="Disordered" evidence="12">
    <location>
        <begin position="770"/>
        <end position="885"/>
    </location>
</feature>
<dbReference type="InterPro" id="IPR026051">
    <property type="entry name" value="ALG1-like"/>
</dbReference>
<dbReference type="PANTHER" id="PTHR13036:SF0">
    <property type="entry name" value="CHITOBIOSYLDIPHOSPHODOLICHOL BETA-MANNOSYLTRANSFERASE"/>
    <property type="match status" value="1"/>
</dbReference>
<evidence type="ECO:0000259" key="15">
    <source>
        <dbReference type="Pfam" id="PF13579"/>
    </source>
</evidence>
<evidence type="ECO:0000256" key="7">
    <source>
        <dbReference type="ARBA" id="ARBA00022692"/>
    </source>
</evidence>
<protein>
    <recommendedName>
        <fullName evidence="4">Chitobiosyldiphosphodolichol beta-mannosyltransferase</fullName>
        <ecNumber evidence="3">2.4.1.142</ecNumber>
    </recommendedName>
</protein>
<feature type="compositionally biased region" description="Polar residues" evidence="12">
    <location>
        <begin position="657"/>
        <end position="666"/>
    </location>
</feature>
<comment type="function">
    <text evidence="11">Participates in the formation of the lipid-linked precursor oligosaccharide for N-glycosylation. Involved in assembling the dolichol-pyrophosphate-GlcNAc(2)-Man(5) intermediate on the cytoplasmic surface of the ER.</text>
</comment>
<evidence type="ECO:0000313" key="16">
    <source>
        <dbReference type="EMBL" id="CEH13633.1"/>
    </source>
</evidence>
<evidence type="ECO:0000259" key="14">
    <source>
        <dbReference type="Pfam" id="PF13524"/>
    </source>
</evidence>
<dbReference type="EC" id="2.4.1.142" evidence="3"/>
<feature type="compositionally biased region" description="Polar residues" evidence="12">
    <location>
        <begin position="356"/>
        <end position="365"/>
    </location>
</feature>
<feature type="region of interest" description="Disordered" evidence="12">
    <location>
        <begin position="275"/>
        <end position="312"/>
    </location>
</feature>
<feature type="region of interest" description="Disordered" evidence="12">
    <location>
        <begin position="577"/>
        <end position="618"/>
    </location>
</feature>
<evidence type="ECO:0000256" key="9">
    <source>
        <dbReference type="ARBA" id="ARBA00022989"/>
    </source>
</evidence>
<dbReference type="SUPFAM" id="SSF53756">
    <property type="entry name" value="UDP-Glycosyltransferase/glycogen phosphorylase"/>
    <property type="match status" value="1"/>
</dbReference>
<evidence type="ECO:0000256" key="6">
    <source>
        <dbReference type="ARBA" id="ARBA00022679"/>
    </source>
</evidence>